<dbReference type="InterPro" id="IPR032675">
    <property type="entry name" value="LRR_dom_sf"/>
</dbReference>
<keyword evidence="2" id="KW-1185">Reference proteome</keyword>
<accession>A0A815N3K5</accession>
<gene>
    <name evidence="1" type="ORF">XAT740_LOCUS35882</name>
</gene>
<comment type="caution">
    <text evidence="1">The sequence shown here is derived from an EMBL/GenBank/DDBJ whole genome shotgun (WGS) entry which is preliminary data.</text>
</comment>
<evidence type="ECO:0000313" key="1">
    <source>
        <dbReference type="EMBL" id="CAF1432885.1"/>
    </source>
</evidence>
<dbReference type="AlphaFoldDB" id="A0A815N3K5"/>
<dbReference type="Proteomes" id="UP000663828">
    <property type="component" value="Unassembled WGS sequence"/>
</dbReference>
<proteinExistence type="predicted"/>
<evidence type="ECO:0008006" key="3">
    <source>
        <dbReference type="Google" id="ProtNLM"/>
    </source>
</evidence>
<name>A0A815N3K5_ADIRI</name>
<sequence length="428" mass="50925">MSIGYSSTIELFSVELWREIFDYLNFRDIRFSFRNLNQKIDAIIDQTMIHLDFISPNNYAYFLKYVVPSMNIMNVRSLKLQDDKRTKLFFTMYPLNSLEQLRSLSLNCMYSLNDKSFQFWYQLSSLKYLQVLKIKFWTTSARENCIDEKEFIIRSIFNNEFCPLLKVFKIHTCGRQRWRSSIPSLVTTTKTTHIQYLSIDSLTFDDLLRLLSALQHVKSFRTGYQLSLNDKQKQEIIFTIPLMPKCIHLYLKLSDEITFEHVEYILKQVPHLKDLFLWGWKHLLDAKRWETLLSIQCSKISKFELTCTGPVCDDDFDDAIDSFQEECAITPFWIERNVIIIDDEDRSGHDYRSDVIIQFNIEKLVKECHRMVMKSLKYLKLNVKYDESEHCFDLHFKEFTTENPSLSNLETLIIGFCTINFTICKNRS</sequence>
<organism evidence="1 2">
    <name type="scientific">Adineta ricciae</name>
    <name type="common">Rotifer</name>
    <dbReference type="NCBI Taxonomy" id="249248"/>
    <lineage>
        <taxon>Eukaryota</taxon>
        <taxon>Metazoa</taxon>
        <taxon>Spiralia</taxon>
        <taxon>Gnathifera</taxon>
        <taxon>Rotifera</taxon>
        <taxon>Eurotatoria</taxon>
        <taxon>Bdelloidea</taxon>
        <taxon>Adinetida</taxon>
        <taxon>Adinetidae</taxon>
        <taxon>Adineta</taxon>
    </lineage>
</organism>
<dbReference type="Gene3D" id="3.80.10.10">
    <property type="entry name" value="Ribonuclease Inhibitor"/>
    <property type="match status" value="1"/>
</dbReference>
<dbReference type="EMBL" id="CAJNOR010003634">
    <property type="protein sequence ID" value="CAF1432885.1"/>
    <property type="molecule type" value="Genomic_DNA"/>
</dbReference>
<protein>
    <recommendedName>
        <fullName evidence="3">F-box domain-containing protein</fullName>
    </recommendedName>
</protein>
<evidence type="ECO:0000313" key="2">
    <source>
        <dbReference type="Proteomes" id="UP000663828"/>
    </source>
</evidence>
<dbReference type="SUPFAM" id="SSF52047">
    <property type="entry name" value="RNI-like"/>
    <property type="match status" value="1"/>
</dbReference>
<reference evidence="1" key="1">
    <citation type="submission" date="2021-02" db="EMBL/GenBank/DDBJ databases">
        <authorList>
            <person name="Nowell W R."/>
        </authorList>
    </citation>
    <scope>NUCLEOTIDE SEQUENCE</scope>
</reference>